<feature type="transmembrane region" description="Helical" evidence="7">
    <location>
        <begin position="59"/>
        <end position="82"/>
    </location>
</feature>
<sequence length="472" mass="53037">MEFRMSPVDWITQLSHSPLLLILAVALTAFAESLALVGLVVPGVLMLTAAASLAGHDQVSIIALLISGFVGAIIGDGISYWLGKSQRDHILQWWPFNRRPELIERGQHFFSRYGILSVVFGRFVGPVRPIIPLIAGMMGMSWRRFMLVNTLSAAAWSPAYLLPGYYLGRSWQEHFNLPMHSEHWLSVLVLIMILAGLLLSWLRRRVDRESRLYRSILRQARHHRSLRWLWLRLRHDRLHGEVPLASIALLLATALGFLIWTIMVAGLKQPLLMDTQVQGIFQNIQQPWLTRAAVLCARVGDTYGTAALLLPWLGWLLWHRYRAALIHWIVGLGLLSISNTLLKELIGRVRPGAPDYLAHSFSYPSAHASTAVLLAGLASAFWAESLPLKRRHWPYLVALLWVTTIGLSRMVFGVHWSSDIIGGILLGLTLCAGLRISYHASTHKVVTGAPWSRLLGLSLLLVTLRILWLPPF</sequence>
<evidence type="ECO:0000256" key="5">
    <source>
        <dbReference type="ARBA" id="ARBA00022989"/>
    </source>
</evidence>
<dbReference type="SUPFAM" id="SSF48317">
    <property type="entry name" value="Acid phosphatase/Vanadium-dependent haloperoxidase"/>
    <property type="match status" value="1"/>
</dbReference>
<dbReference type="Pfam" id="PF09335">
    <property type="entry name" value="VTT_dom"/>
    <property type="match status" value="1"/>
</dbReference>
<dbReference type="SMART" id="SM00014">
    <property type="entry name" value="acidPPc"/>
    <property type="match status" value="1"/>
</dbReference>
<keyword evidence="4 7" id="KW-0812">Transmembrane</keyword>
<evidence type="ECO:0000256" key="2">
    <source>
        <dbReference type="ARBA" id="ARBA00010792"/>
    </source>
</evidence>
<dbReference type="AlphaFoldDB" id="A0A5C0ZWM9"/>
<dbReference type="Gene3D" id="1.20.144.10">
    <property type="entry name" value="Phosphatidic acid phosphatase type 2/haloperoxidase"/>
    <property type="match status" value="1"/>
</dbReference>
<evidence type="ECO:0000256" key="4">
    <source>
        <dbReference type="ARBA" id="ARBA00022692"/>
    </source>
</evidence>
<organism evidence="9 10">
    <name type="scientific">Kushneria phosphatilytica</name>
    <dbReference type="NCBI Taxonomy" id="657387"/>
    <lineage>
        <taxon>Bacteria</taxon>
        <taxon>Pseudomonadati</taxon>
        <taxon>Pseudomonadota</taxon>
        <taxon>Gammaproteobacteria</taxon>
        <taxon>Oceanospirillales</taxon>
        <taxon>Halomonadaceae</taxon>
        <taxon>Kushneria</taxon>
    </lineage>
</organism>
<dbReference type="PANTHER" id="PTHR30353">
    <property type="entry name" value="INNER MEMBRANE PROTEIN DEDA-RELATED"/>
    <property type="match status" value="1"/>
</dbReference>
<keyword evidence="10" id="KW-1185">Reference proteome</keyword>
<dbReference type="CDD" id="cd03392">
    <property type="entry name" value="PAP2_like_2"/>
    <property type="match status" value="1"/>
</dbReference>
<feature type="domain" description="Phosphatidic acid phosphatase type 2/haloperoxidase" evidence="8">
    <location>
        <begin position="324"/>
        <end position="435"/>
    </location>
</feature>
<feature type="transmembrane region" description="Helical" evidence="7">
    <location>
        <begin position="395"/>
        <end position="414"/>
    </location>
</feature>
<comment type="subcellular location">
    <subcellularLocation>
        <location evidence="1">Cell membrane</location>
        <topology evidence="1">Multi-pass membrane protein</topology>
    </subcellularLocation>
</comment>
<keyword evidence="3" id="KW-1003">Cell membrane</keyword>
<proteinExistence type="inferred from homology"/>
<dbReference type="PANTHER" id="PTHR30353:SF15">
    <property type="entry name" value="INNER MEMBRANE PROTEIN YABI"/>
    <property type="match status" value="1"/>
</dbReference>
<dbReference type="InterPro" id="IPR036938">
    <property type="entry name" value="PAP2/HPO_sf"/>
</dbReference>
<dbReference type="OrthoDB" id="9780918at2"/>
<name>A0A5C0ZWM9_9GAMM</name>
<reference evidence="9 10" key="1">
    <citation type="submission" date="2019-08" db="EMBL/GenBank/DDBJ databases">
        <title>Complete genome sequence of Kushneria sp. YCWA18, a halophilic phosphate-solubilizing bacterium isolated from Daqiao saltern in China.</title>
        <authorList>
            <person name="Du G.-X."/>
            <person name="Qu L.-Y."/>
        </authorList>
    </citation>
    <scope>NUCLEOTIDE SEQUENCE [LARGE SCALE GENOMIC DNA]</scope>
    <source>
        <strain evidence="9 10">YCWA18</strain>
    </source>
</reference>
<feature type="transmembrane region" description="Helical" evidence="7">
    <location>
        <begin position="183"/>
        <end position="202"/>
    </location>
</feature>
<evidence type="ECO:0000259" key="8">
    <source>
        <dbReference type="SMART" id="SM00014"/>
    </source>
</evidence>
<keyword evidence="5 7" id="KW-1133">Transmembrane helix</keyword>
<dbReference type="KEGG" id="kuy:FY550_07075"/>
<protein>
    <submittedName>
        <fullName evidence="9">Phosphatase PAP2 family protein</fullName>
    </submittedName>
</protein>
<feature type="transmembrane region" description="Helical" evidence="7">
    <location>
        <begin position="242"/>
        <end position="263"/>
    </location>
</feature>
<evidence type="ECO:0000256" key="3">
    <source>
        <dbReference type="ARBA" id="ARBA00022475"/>
    </source>
</evidence>
<evidence type="ECO:0000256" key="6">
    <source>
        <dbReference type="ARBA" id="ARBA00023136"/>
    </source>
</evidence>
<dbReference type="Pfam" id="PF01569">
    <property type="entry name" value="PAP2"/>
    <property type="match status" value="1"/>
</dbReference>
<dbReference type="Proteomes" id="UP000322553">
    <property type="component" value="Chromosome"/>
</dbReference>
<evidence type="ECO:0000313" key="9">
    <source>
        <dbReference type="EMBL" id="QEL10912.1"/>
    </source>
</evidence>
<comment type="similarity">
    <text evidence="2">Belongs to the DedA family.</text>
</comment>
<evidence type="ECO:0000313" key="10">
    <source>
        <dbReference type="Proteomes" id="UP000322553"/>
    </source>
</evidence>
<feature type="transmembrane region" description="Helical" evidence="7">
    <location>
        <begin position="450"/>
        <end position="468"/>
    </location>
</feature>
<feature type="transmembrane region" description="Helical" evidence="7">
    <location>
        <begin position="325"/>
        <end position="342"/>
    </location>
</feature>
<dbReference type="InterPro" id="IPR000326">
    <property type="entry name" value="PAP2/HPO"/>
</dbReference>
<evidence type="ECO:0000256" key="7">
    <source>
        <dbReference type="SAM" id="Phobius"/>
    </source>
</evidence>
<dbReference type="EMBL" id="CP043420">
    <property type="protein sequence ID" value="QEL10912.1"/>
    <property type="molecule type" value="Genomic_DNA"/>
</dbReference>
<accession>A0A5C0ZWM9</accession>
<feature type="transmembrane region" description="Helical" evidence="7">
    <location>
        <begin position="302"/>
        <end position="318"/>
    </location>
</feature>
<feature type="transmembrane region" description="Helical" evidence="7">
    <location>
        <begin position="145"/>
        <end position="163"/>
    </location>
</feature>
<gene>
    <name evidence="9" type="ORF">FY550_07075</name>
</gene>
<evidence type="ECO:0000256" key="1">
    <source>
        <dbReference type="ARBA" id="ARBA00004651"/>
    </source>
</evidence>
<dbReference type="InterPro" id="IPR032816">
    <property type="entry name" value="VTT_dom"/>
</dbReference>
<dbReference type="InterPro" id="IPR032818">
    <property type="entry name" value="DedA-like"/>
</dbReference>
<dbReference type="GO" id="GO:0005886">
    <property type="term" value="C:plasma membrane"/>
    <property type="evidence" value="ECO:0007669"/>
    <property type="project" value="UniProtKB-SubCell"/>
</dbReference>
<feature type="transmembrane region" description="Helical" evidence="7">
    <location>
        <begin position="362"/>
        <end position="383"/>
    </location>
</feature>
<feature type="transmembrane region" description="Helical" evidence="7">
    <location>
        <begin position="420"/>
        <end position="438"/>
    </location>
</feature>
<keyword evidence="6 7" id="KW-0472">Membrane</keyword>